<accession>A0AAD7CGG8</accession>
<proteinExistence type="predicted"/>
<organism evidence="3 4">
    <name type="scientific">Roridomyces roridus</name>
    <dbReference type="NCBI Taxonomy" id="1738132"/>
    <lineage>
        <taxon>Eukaryota</taxon>
        <taxon>Fungi</taxon>
        <taxon>Dikarya</taxon>
        <taxon>Basidiomycota</taxon>
        <taxon>Agaricomycotina</taxon>
        <taxon>Agaricomycetes</taxon>
        <taxon>Agaricomycetidae</taxon>
        <taxon>Agaricales</taxon>
        <taxon>Marasmiineae</taxon>
        <taxon>Mycenaceae</taxon>
        <taxon>Roridomyces</taxon>
    </lineage>
</organism>
<feature type="domain" description="DUF6699" evidence="2">
    <location>
        <begin position="177"/>
        <end position="325"/>
    </location>
</feature>
<evidence type="ECO:0000256" key="1">
    <source>
        <dbReference type="SAM" id="MobiDB-lite"/>
    </source>
</evidence>
<gene>
    <name evidence="3" type="ORF">FB45DRAFT_207238</name>
</gene>
<dbReference type="EMBL" id="JARKIF010000002">
    <property type="protein sequence ID" value="KAJ7647727.1"/>
    <property type="molecule type" value="Genomic_DNA"/>
</dbReference>
<dbReference type="AlphaFoldDB" id="A0AAD7CGG8"/>
<dbReference type="InterPro" id="IPR046522">
    <property type="entry name" value="DUF6699"/>
</dbReference>
<feature type="region of interest" description="Disordered" evidence="1">
    <location>
        <begin position="50"/>
        <end position="96"/>
    </location>
</feature>
<comment type="caution">
    <text evidence="3">The sequence shown here is derived from an EMBL/GenBank/DDBJ whole genome shotgun (WGS) entry which is preliminary data.</text>
</comment>
<dbReference type="Proteomes" id="UP001221142">
    <property type="component" value="Unassembled WGS sequence"/>
</dbReference>
<evidence type="ECO:0000313" key="4">
    <source>
        <dbReference type="Proteomes" id="UP001221142"/>
    </source>
</evidence>
<sequence length="332" mass="37040">MSAPFIYTPQSEYHAHLPHYPLFTRPFQQSPFNVTQTIYPSSPYVGPPLSEHGTPPPFSAAGFRNDQGSNSGWGTRRRRRPSWHGTSSPRVTPFIPPLHLSPSLDGRIPLDHGGPHSAPPQWPTTSPYLYPTTPFMPNVPIYPSSNYVPGYPQLYSQPPPQIHPWLNGDAPSHEFCFDLSMSSFHPQRLVGPDHAVPLTLADLQSPAFHPPVTKLRIVCDQIPNWPVDLVYGVNGFGGPPITLGDILVAIHQKLHQRISHSDFARLSVHEVGEVTRAFMNRCRLESTRRGIAFHSDSEERQQGVKVVDFLVGKTMFRGLVRTADGYIKMVVA</sequence>
<protein>
    <recommendedName>
        <fullName evidence="2">DUF6699 domain-containing protein</fullName>
    </recommendedName>
</protein>
<reference evidence="3" key="1">
    <citation type="submission" date="2023-03" db="EMBL/GenBank/DDBJ databases">
        <title>Massive genome expansion in bonnet fungi (Mycena s.s.) driven by repeated elements and novel gene families across ecological guilds.</title>
        <authorList>
            <consortium name="Lawrence Berkeley National Laboratory"/>
            <person name="Harder C.B."/>
            <person name="Miyauchi S."/>
            <person name="Viragh M."/>
            <person name="Kuo A."/>
            <person name="Thoen E."/>
            <person name="Andreopoulos B."/>
            <person name="Lu D."/>
            <person name="Skrede I."/>
            <person name="Drula E."/>
            <person name="Henrissat B."/>
            <person name="Morin E."/>
            <person name="Kohler A."/>
            <person name="Barry K."/>
            <person name="LaButti K."/>
            <person name="Morin E."/>
            <person name="Salamov A."/>
            <person name="Lipzen A."/>
            <person name="Mereny Z."/>
            <person name="Hegedus B."/>
            <person name="Baldrian P."/>
            <person name="Stursova M."/>
            <person name="Weitz H."/>
            <person name="Taylor A."/>
            <person name="Grigoriev I.V."/>
            <person name="Nagy L.G."/>
            <person name="Martin F."/>
            <person name="Kauserud H."/>
        </authorList>
    </citation>
    <scope>NUCLEOTIDE SEQUENCE</scope>
    <source>
        <strain evidence="3">9284</strain>
    </source>
</reference>
<dbReference type="Pfam" id="PF20415">
    <property type="entry name" value="DUF6699"/>
    <property type="match status" value="1"/>
</dbReference>
<keyword evidence="4" id="KW-1185">Reference proteome</keyword>
<evidence type="ECO:0000313" key="3">
    <source>
        <dbReference type="EMBL" id="KAJ7647727.1"/>
    </source>
</evidence>
<evidence type="ECO:0000259" key="2">
    <source>
        <dbReference type="Pfam" id="PF20415"/>
    </source>
</evidence>
<name>A0AAD7CGG8_9AGAR</name>